<dbReference type="GO" id="GO:0000981">
    <property type="term" value="F:DNA-binding transcription factor activity, RNA polymerase II-specific"/>
    <property type="evidence" value="ECO:0007669"/>
    <property type="project" value="InterPro"/>
</dbReference>
<evidence type="ECO:0000256" key="4">
    <source>
        <dbReference type="ARBA" id="ARBA00023125"/>
    </source>
</evidence>
<dbReference type="Proteomes" id="UP001161757">
    <property type="component" value="Unassembled WGS sequence"/>
</dbReference>
<keyword evidence="4" id="KW-0238">DNA-binding</keyword>
<dbReference type="AlphaFoldDB" id="A0AAN6IXL3"/>
<evidence type="ECO:0000256" key="3">
    <source>
        <dbReference type="ARBA" id="ARBA00023015"/>
    </source>
</evidence>
<evidence type="ECO:0000256" key="5">
    <source>
        <dbReference type="ARBA" id="ARBA00023163"/>
    </source>
</evidence>
<keyword evidence="6" id="KW-0539">Nucleus</keyword>
<keyword evidence="5" id="KW-0804">Transcription</keyword>
<evidence type="ECO:0000313" key="9">
    <source>
        <dbReference type="Proteomes" id="UP001161757"/>
    </source>
</evidence>
<comment type="caution">
    <text evidence="8">The sequence shown here is derived from an EMBL/GenBank/DDBJ whole genome shotgun (WGS) entry which is preliminary data.</text>
</comment>
<keyword evidence="3" id="KW-0805">Transcription regulation</keyword>
<sequence length="560" mass="63176">MRPAQACRQCRNSKRKCDRSGGDQQACRQCLKRHLDCSGTRRAIVRSPAVIAEKPGKPLPGAGVPTGDDTNGVSVGLRLDGQPVLPSQEIIEDVVECYLRCLHDKPHALFHVPTLWRDVRERRISITVLFGILGLAARFSSNASTRARGPEFAEAAKRLFREDLENICLSNIQACILLGNIYGAEAKSDQESLIFGIAMRMAHICRLSEDFASDSLTVRETKRRIWWTLCMIDRWSSAGLGLPRQMHDVDTANGSAHAPELPMDEAAFHSLGIDDMVLQQPRRPGTWAYMIDLVNIFAPIQDLNRRLAQGTMDDDLVEEQVLILAQRFEKWEESLPLDMKLSATNIEKHRAKGQGGTFVALHLGFQHYATLLFFQYLDRQRLDRDKQRTSTTTLRSSVFASRCKEHASTYSDLLKLADEMDDCRAVYNIVGHMTVVSSSVLLHTLLFGDEQELMPARLRLESNFKILTKLKCIWPSVEGMMARLFTFQNACFWAVDSHTHKIDQWMVKFLLEHALPLPNKTNLWEQSSPTASEWEALSTEAQQLTKRSRITSDALSGLLG</sequence>
<dbReference type="InterPro" id="IPR007219">
    <property type="entry name" value="XnlR_reg_dom"/>
</dbReference>
<proteinExistence type="predicted"/>
<dbReference type="PANTHER" id="PTHR47338">
    <property type="entry name" value="ZN(II)2CYS6 TRANSCRIPTION FACTOR (EUROFUNG)-RELATED"/>
    <property type="match status" value="1"/>
</dbReference>
<name>A0AAN6IXL3_EXODE</name>
<dbReference type="GO" id="GO:0008270">
    <property type="term" value="F:zinc ion binding"/>
    <property type="evidence" value="ECO:0007669"/>
    <property type="project" value="InterPro"/>
</dbReference>
<feature type="domain" description="Zn(2)-C6 fungal-type" evidence="7">
    <location>
        <begin position="6"/>
        <end position="38"/>
    </location>
</feature>
<accession>A0AAN6IXL3</accession>
<dbReference type="GO" id="GO:0005634">
    <property type="term" value="C:nucleus"/>
    <property type="evidence" value="ECO:0007669"/>
    <property type="project" value="UniProtKB-SubCell"/>
</dbReference>
<evidence type="ECO:0000259" key="7">
    <source>
        <dbReference type="PROSITE" id="PS50048"/>
    </source>
</evidence>
<dbReference type="InterPro" id="IPR050815">
    <property type="entry name" value="TF_fung"/>
</dbReference>
<dbReference type="SMART" id="SM00906">
    <property type="entry name" value="Fungal_trans"/>
    <property type="match status" value="1"/>
</dbReference>
<dbReference type="InterPro" id="IPR036864">
    <property type="entry name" value="Zn2-C6_fun-type_DNA-bd_sf"/>
</dbReference>
<evidence type="ECO:0000256" key="2">
    <source>
        <dbReference type="ARBA" id="ARBA00022723"/>
    </source>
</evidence>
<dbReference type="Gene3D" id="4.10.240.10">
    <property type="entry name" value="Zn(2)-C6 fungal-type DNA-binding domain"/>
    <property type="match status" value="1"/>
</dbReference>
<evidence type="ECO:0000256" key="1">
    <source>
        <dbReference type="ARBA" id="ARBA00004123"/>
    </source>
</evidence>
<dbReference type="SUPFAM" id="SSF57701">
    <property type="entry name" value="Zn2/Cys6 DNA-binding domain"/>
    <property type="match status" value="1"/>
</dbReference>
<dbReference type="Pfam" id="PF00172">
    <property type="entry name" value="Zn_clus"/>
    <property type="match status" value="1"/>
</dbReference>
<dbReference type="GO" id="GO:0003677">
    <property type="term" value="F:DNA binding"/>
    <property type="evidence" value="ECO:0007669"/>
    <property type="project" value="UniProtKB-KW"/>
</dbReference>
<evidence type="ECO:0000313" key="8">
    <source>
        <dbReference type="EMBL" id="KAJ8994412.1"/>
    </source>
</evidence>
<dbReference type="CDD" id="cd12148">
    <property type="entry name" value="fungal_TF_MHR"/>
    <property type="match status" value="1"/>
</dbReference>
<organism evidence="8 9">
    <name type="scientific">Exophiala dermatitidis</name>
    <name type="common">Black yeast-like fungus</name>
    <name type="synonym">Wangiella dermatitidis</name>
    <dbReference type="NCBI Taxonomy" id="5970"/>
    <lineage>
        <taxon>Eukaryota</taxon>
        <taxon>Fungi</taxon>
        <taxon>Dikarya</taxon>
        <taxon>Ascomycota</taxon>
        <taxon>Pezizomycotina</taxon>
        <taxon>Eurotiomycetes</taxon>
        <taxon>Chaetothyriomycetidae</taxon>
        <taxon>Chaetothyriales</taxon>
        <taxon>Herpotrichiellaceae</taxon>
        <taxon>Exophiala</taxon>
    </lineage>
</organism>
<dbReference type="PANTHER" id="PTHR47338:SF16">
    <property type="entry name" value="TRANSCRIPTION FACTOR, PUTATIVE (AFU_ORTHOLOGUE AFUA_2G09360)-RELATED"/>
    <property type="match status" value="1"/>
</dbReference>
<dbReference type="PROSITE" id="PS00463">
    <property type="entry name" value="ZN2_CY6_FUNGAL_1"/>
    <property type="match status" value="1"/>
</dbReference>
<gene>
    <name evidence="8" type="ORF">HRR80_001129</name>
</gene>
<keyword evidence="2" id="KW-0479">Metal-binding</keyword>
<dbReference type="PROSITE" id="PS50048">
    <property type="entry name" value="ZN2_CY6_FUNGAL_2"/>
    <property type="match status" value="1"/>
</dbReference>
<comment type="subcellular location">
    <subcellularLocation>
        <location evidence="1">Nucleus</location>
    </subcellularLocation>
</comment>
<evidence type="ECO:0000256" key="6">
    <source>
        <dbReference type="ARBA" id="ARBA00023242"/>
    </source>
</evidence>
<dbReference type="InterPro" id="IPR001138">
    <property type="entry name" value="Zn2Cys6_DnaBD"/>
</dbReference>
<dbReference type="SMART" id="SM00066">
    <property type="entry name" value="GAL4"/>
    <property type="match status" value="1"/>
</dbReference>
<dbReference type="Pfam" id="PF04082">
    <property type="entry name" value="Fungal_trans"/>
    <property type="match status" value="1"/>
</dbReference>
<protein>
    <recommendedName>
        <fullName evidence="7">Zn(2)-C6 fungal-type domain-containing protein</fullName>
    </recommendedName>
</protein>
<dbReference type="GO" id="GO:0006351">
    <property type="term" value="P:DNA-templated transcription"/>
    <property type="evidence" value="ECO:0007669"/>
    <property type="project" value="InterPro"/>
</dbReference>
<reference evidence="8" key="1">
    <citation type="submission" date="2023-01" db="EMBL/GenBank/DDBJ databases">
        <title>Exophiala dermititidis isolated from Cystic Fibrosis Patient.</title>
        <authorList>
            <person name="Kurbessoian T."/>
            <person name="Crocker A."/>
            <person name="Murante D."/>
            <person name="Hogan D.A."/>
            <person name="Stajich J.E."/>
        </authorList>
    </citation>
    <scope>NUCLEOTIDE SEQUENCE</scope>
    <source>
        <strain evidence="8">Ex8</strain>
    </source>
</reference>
<dbReference type="CDD" id="cd00067">
    <property type="entry name" value="GAL4"/>
    <property type="match status" value="1"/>
</dbReference>
<dbReference type="EMBL" id="JAJGCB010000002">
    <property type="protein sequence ID" value="KAJ8994412.1"/>
    <property type="molecule type" value="Genomic_DNA"/>
</dbReference>